<sequence>MDHTPMNHTRKMLLLGGLLLGLPACNDCGPFKQQYIDVNEARVLTERHRPGTSVVVVGAGETVAATELRLQLLLLGPAYSAVSERAGGFAAVACEPADPQYTETVDSLRVSSRYSFDATHPAGTSLNDLIQTDNGMSSLTDLLRTPQPVGRIRNERLRLAQAPASAGPQQFRVRVHLTNGEVYIVETPVLNVTP</sequence>
<dbReference type="EMBL" id="VAJM01000004">
    <property type="protein sequence ID" value="TLM93226.1"/>
    <property type="molecule type" value="Genomic_DNA"/>
</dbReference>
<comment type="caution">
    <text evidence="1">The sequence shown here is derived from an EMBL/GenBank/DDBJ whole genome shotgun (WGS) entry which is preliminary data.</text>
</comment>
<name>A0A5R8WRA3_9BACT</name>
<evidence type="ECO:0000313" key="2">
    <source>
        <dbReference type="Proteomes" id="UP000305517"/>
    </source>
</evidence>
<evidence type="ECO:0008006" key="3">
    <source>
        <dbReference type="Google" id="ProtNLM"/>
    </source>
</evidence>
<proteinExistence type="predicted"/>
<accession>A0A5R8WRA3</accession>
<dbReference type="AlphaFoldDB" id="A0A5R8WRA3"/>
<reference evidence="1 2" key="1">
    <citation type="submission" date="2019-05" db="EMBL/GenBank/DDBJ databases">
        <title>Hymenobacter edaphi sp. nov., isolated from abandoned arsenic-contaminated farmland soil.</title>
        <authorList>
            <person name="Nie L."/>
        </authorList>
    </citation>
    <scope>NUCLEOTIDE SEQUENCE [LARGE SCALE GENOMIC DNA]</scope>
    <source>
        <strain evidence="1 2">1-3-3-8</strain>
    </source>
</reference>
<keyword evidence="2" id="KW-1185">Reference proteome</keyword>
<protein>
    <recommendedName>
        <fullName evidence="3">DUF5034 domain-containing protein</fullName>
    </recommendedName>
</protein>
<organism evidence="1 2">
    <name type="scientific">Hymenobacter jeollabukensis</name>
    <dbReference type="NCBI Taxonomy" id="2025313"/>
    <lineage>
        <taxon>Bacteria</taxon>
        <taxon>Pseudomonadati</taxon>
        <taxon>Bacteroidota</taxon>
        <taxon>Cytophagia</taxon>
        <taxon>Cytophagales</taxon>
        <taxon>Hymenobacteraceae</taxon>
        <taxon>Hymenobacter</taxon>
    </lineage>
</organism>
<dbReference type="RefSeq" id="WP_138077864.1">
    <property type="nucleotide sequence ID" value="NZ_VAJM01000004.1"/>
</dbReference>
<dbReference type="Proteomes" id="UP000305517">
    <property type="component" value="Unassembled WGS sequence"/>
</dbReference>
<evidence type="ECO:0000313" key="1">
    <source>
        <dbReference type="EMBL" id="TLM93226.1"/>
    </source>
</evidence>
<gene>
    <name evidence="1" type="ORF">FDY95_11425</name>
</gene>
<dbReference type="OrthoDB" id="876977at2"/>